<reference evidence="16" key="2">
    <citation type="submission" date="2025-08" db="UniProtKB">
        <authorList>
            <consortium name="RefSeq"/>
        </authorList>
    </citation>
    <scope>IDENTIFICATION</scope>
    <source>
        <strain evidence="16">S238N-H82</strain>
        <tissue evidence="16">Testes</tissue>
    </source>
</reference>
<dbReference type="PANTHER" id="PTHR46806:SF5">
    <property type="entry name" value="F5_8 TYPE C DOMAIN-CONTAINING PROTEIN"/>
    <property type="match status" value="1"/>
</dbReference>
<dbReference type="Pfam" id="PF00754">
    <property type="entry name" value="F5_F8_type_C"/>
    <property type="match status" value="1"/>
</dbReference>
<evidence type="ECO:0000256" key="11">
    <source>
        <dbReference type="SAM" id="MobiDB-lite"/>
    </source>
</evidence>
<feature type="region of interest" description="Disordered" evidence="11">
    <location>
        <begin position="276"/>
        <end position="435"/>
    </location>
</feature>
<evidence type="ECO:0000256" key="7">
    <source>
        <dbReference type="ARBA" id="ARBA00022989"/>
    </source>
</evidence>
<dbReference type="PROSITE" id="PS01180">
    <property type="entry name" value="CUB"/>
    <property type="match status" value="1"/>
</dbReference>
<dbReference type="GeneID" id="118404856"/>
<dbReference type="SMART" id="SM00231">
    <property type="entry name" value="FA58C"/>
    <property type="match status" value="1"/>
</dbReference>
<evidence type="ECO:0000313" key="16">
    <source>
        <dbReference type="RefSeq" id="XP_035660129.1"/>
    </source>
</evidence>
<dbReference type="RefSeq" id="XP_035660129.1">
    <property type="nucleotide sequence ID" value="XM_035804236.1"/>
</dbReference>
<gene>
    <name evidence="16" type="primary">LOC118404856</name>
</gene>
<feature type="compositionally biased region" description="Polar residues" evidence="11">
    <location>
        <begin position="276"/>
        <end position="288"/>
    </location>
</feature>
<evidence type="ECO:0000256" key="12">
    <source>
        <dbReference type="SAM" id="Phobius"/>
    </source>
</evidence>
<keyword evidence="5 12" id="KW-0812">Transmembrane</keyword>
<dbReference type="OrthoDB" id="6071166at2759"/>
<feature type="domain" description="F5/8 type C" evidence="14">
    <location>
        <begin position="133"/>
        <end position="273"/>
    </location>
</feature>
<dbReference type="PROSITE" id="PS01285">
    <property type="entry name" value="FA58C_1"/>
    <property type="match status" value="1"/>
</dbReference>
<accession>A0A9J7HI82</accession>
<dbReference type="GO" id="GO:0005615">
    <property type="term" value="C:extracellular space"/>
    <property type="evidence" value="ECO:0000318"/>
    <property type="project" value="GO_Central"/>
</dbReference>
<dbReference type="InterPro" id="IPR035914">
    <property type="entry name" value="Sperma_CUB_dom_sf"/>
</dbReference>
<feature type="region of interest" description="Disordered" evidence="11">
    <location>
        <begin position="515"/>
        <end position="564"/>
    </location>
</feature>
<evidence type="ECO:0000256" key="6">
    <source>
        <dbReference type="ARBA" id="ARBA00022889"/>
    </source>
</evidence>
<dbReference type="Pfam" id="PF00431">
    <property type="entry name" value="CUB"/>
    <property type="match status" value="1"/>
</dbReference>
<evidence type="ECO:0000256" key="5">
    <source>
        <dbReference type="ARBA" id="ARBA00022692"/>
    </source>
</evidence>
<keyword evidence="6" id="KW-0130">Cell adhesion</keyword>
<keyword evidence="4" id="KW-0964">Secreted</keyword>
<dbReference type="CDD" id="cd00041">
    <property type="entry name" value="CUB"/>
    <property type="match status" value="1"/>
</dbReference>
<dbReference type="AlphaFoldDB" id="A0A9J7HI82"/>
<dbReference type="Gene3D" id="2.60.120.260">
    <property type="entry name" value="Galactose-binding domain-like"/>
    <property type="match status" value="1"/>
</dbReference>
<evidence type="ECO:0000313" key="15">
    <source>
        <dbReference type="Proteomes" id="UP000001554"/>
    </source>
</evidence>
<dbReference type="SUPFAM" id="SSF49854">
    <property type="entry name" value="Spermadhesin, CUB domain"/>
    <property type="match status" value="1"/>
</dbReference>
<comment type="subcellular location">
    <subcellularLocation>
        <location evidence="1">Endomembrane system</location>
        <topology evidence="1">Peripheral membrane protein</topology>
    </subcellularLocation>
    <subcellularLocation>
        <location evidence="2">Membrane</location>
        <topology evidence="2">Single-pass type I membrane protein</topology>
    </subcellularLocation>
    <subcellularLocation>
        <location evidence="3">Secreted</location>
    </subcellularLocation>
</comment>
<dbReference type="CDD" id="cd00057">
    <property type="entry name" value="FA58C"/>
    <property type="match status" value="1"/>
</dbReference>
<dbReference type="KEGG" id="bfo:118404856"/>
<dbReference type="Proteomes" id="UP000001554">
    <property type="component" value="Chromosome 17"/>
</dbReference>
<dbReference type="InterPro" id="IPR000421">
    <property type="entry name" value="FA58C"/>
</dbReference>
<dbReference type="SMART" id="SM00042">
    <property type="entry name" value="CUB"/>
    <property type="match status" value="1"/>
</dbReference>
<feature type="compositionally biased region" description="Polar residues" evidence="11">
    <location>
        <begin position="332"/>
        <end position="369"/>
    </location>
</feature>
<dbReference type="PROSITE" id="PS01286">
    <property type="entry name" value="FA58C_2"/>
    <property type="match status" value="1"/>
</dbReference>
<comment type="caution">
    <text evidence="10">Lacks conserved residue(s) required for the propagation of feature annotation.</text>
</comment>
<keyword evidence="15" id="KW-1185">Reference proteome</keyword>
<feature type="compositionally biased region" description="Polar residues" evidence="11">
    <location>
        <begin position="376"/>
        <end position="435"/>
    </location>
</feature>
<proteinExistence type="predicted"/>
<keyword evidence="8 12" id="KW-0472">Membrane</keyword>
<evidence type="ECO:0000259" key="14">
    <source>
        <dbReference type="PROSITE" id="PS50022"/>
    </source>
</evidence>
<name>A0A9J7HI82_BRAFL</name>
<feature type="region of interest" description="Disordered" evidence="11">
    <location>
        <begin position="455"/>
        <end position="497"/>
    </location>
</feature>
<organism evidence="15 16">
    <name type="scientific">Branchiostoma floridae</name>
    <name type="common">Florida lancelet</name>
    <name type="synonym">Amphioxus</name>
    <dbReference type="NCBI Taxonomy" id="7739"/>
    <lineage>
        <taxon>Eukaryota</taxon>
        <taxon>Metazoa</taxon>
        <taxon>Chordata</taxon>
        <taxon>Cephalochordata</taxon>
        <taxon>Leptocardii</taxon>
        <taxon>Amphioxiformes</taxon>
        <taxon>Branchiostomatidae</taxon>
        <taxon>Branchiostoma</taxon>
    </lineage>
</organism>
<evidence type="ECO:0000259" key="13">
    <source>
        <dbReference type="PROSITE" id="PS01180"/>
    </source>
</evidence>
<evidence type="ECO:0000256" key="3">
    <source>
        <dbReference type="ARBA" id="ARBA00004613"/>
    </source>
</evidence>
<sequence length="698" mass="75084">MPTNGVPQICGGSLNQTTGNITSPNWPDLYEPLDSCEWLITAPAEGYISLNFIRFNLTGSIFGYSCQLTDKVTIYDGNNTGCDVIGTLCAAWPPSGVLRSSGRHMFVTFRAQRVGRYPGFFATYNAMSPSVDCSNALGLENGQIKDTQLSASSQLPNYEAWKARLNGGIAWQFNVSYNSEPWLQVNLTTNHYVSGVQTQGKWGGWLTSYMIKYSIDGFTWSSFEDGKVFPANSDGLDITQQILDPPIFATYLRIYPLTWNGNVPRLRMELLGCTGTTSGTVPTHSANETTSVSSTSMSPPVVHVSTTRTTSQTSPPTSGSTEVSESTGWSTHLTTAGGSRTTQPMTSDGATRTTRLPTSEVATRTTQHVTSDDATRTTQLPTSEVAIRTTQLVTSEGATRTPQHVTSEGATRSTQLLTSGGTTRTTQPPTSEATTRTTKLVTSEGATTTIQHMTAEGAATQVTSESGTKTTQSLTSDSKTTNTQHVMTSTTQQLTSEGITVTRQPLTSPMITQNVTSEQGTTTTSKDSLMTSPLPFTTTSPMTSSTEYPKMTSPAIKPFSTPSKTTIKPEVATFTTHQKHTTWKTLTTKEMVDKQTTKPPAAAELQNGGSNSIVAIAAGAGGAALLLLVIIIVSVVCYKKKKARQTDDKTSLPLNEIKAGTKDGAEFKDPPYLYPGQQNLPLAYANFDQVYEQVIKKT</sequence>
<dbReference type="PANTHER" id="PTHR46806">
    <property type="entry name" value="F5/8 TYPE C DOMAIN-CONTAINING PROTEIN"/>
    <property type="match status" value="1"/>
</dbReference>
<keyword evidence="7 12" id="KW-1133">Transmembrane helix</keyword>
<dbReference type="PROSITE" id="PS50022">
    <property type="entry name" value="FA58C_3"/>
    <property type="match status" value="1"/>
</dbReference>
<keyword evidence="9" id="KW-1015">Disulfide bond</keyword>
<feature type="transmembrane region" description="Helical" evidence="12">
    <location>
        <begin position="613"/>
        <end position="638"/>
    </location>
</feature>
<dbReference type="InterPro" id="IPR008979">
    <property type="entry name" value="Galactose-bd-like_sf"/>
</dbReference>
<dbReference type="GO" id="GO:0016020">
    <property type="term" value="C:membrane"/>
    <property type="evidence" value="ECO:0007669"/>
    <property type="project" value="UniProtKB-SubCell"/>
</dbReference>
<feature type="compositionally biased region" description="Low complexity" evidence="11">
    <location>
        <begin position="528"/>
        <end position="546"/>
    </location>
</feature>
<feature type="compositionally biased region" description="Polar residues" evidence="11">
    <location>
        <begin position="515"/>
        <end position="527"/>
    </location>
</feature>
<evidence type="ECO:0000256" key="1">
    <source>
        <dbReference type="ARBA" id="ARBA00004184"/>
    </source>
</evidence>
<feature type="compositionally biased region" description="Low complexity" evidence="11">
    <location>
        <begin position="289"/>
        <end position="331"/>
    </location>
</feature>
<protein>
    <submittedName>
        <fullName evidence="16">GPI-anchored protein pfl2</fullName>
    </submittedName>
</protein>
<reference evidence="15" key="1">
    <citation type="journal article" date="2020" name="Nat. Ecol. Evol.">
        <title>Deeply conserved synteny resolves early events in vertebrate evolution.</title>
        <authorList>
            <person name="Simakov O."/>
            <person name="Marletaz F."/>
            <person name="Yue J.X."/>
            <person name="O'Connell B."/>
            <person name="Jenkins J."/>
            <person name="Brandt A."/>
            <person name="Calef R."/>
            <person name="Tung C.H."/>
            <person name="Huang T.K."/>
            <person name="Schmutz J."/>
            <person name="Satoh N."/>
            <person name="Yu J.K."/>
            <person name="Putnam N.H."/>
            <person name="Green R.E."/>
            <person name="Rokhsar D.S."/>
        </authorList>
    </citation>
    <scope>NUCLEOTIDE SEQUENCE [LARGE SCALE GENOMIC DNA]</scope>
    <source>
        <strain evidence="15">S238N-H82</strain>
    </source>
</reference>
<evidence type="ECO:0000256" key="4">
    <source>
        <dbReference type="ARBA" id="ARBA00022525"/>
    </source>
</evidence>
<feature type="compositionally biased region" description="Polar residues" evidence="11">
    <location>
        <begin position="460"/>
        <end position="497"/>
    </location>
</feature>
<evidence type="ECO:0000256" key="9">
    <source>
        <dbReference type="ARBA" id="ARBA00023157"/>
    </source>
</evidence>
<evidence type="ECO:0000256" key="2">
    <source>
        <dbReference type="ARBA" id="ARBA00004479"/>
    </source>
</evidence>
<dbReference type="Gene3D" id="2.60.120.290">
    <property type="entry name" value="Spermadhesin, CUB domain"/>
    <property type="match status" value="1"/>
</dbReference>
<dbReference type="InterPro" id="IPR050633">
    <property type="entry name" value="Neuropilin_MCO_CoagFactor"/>
</dbReference>
<dbReference type="SUPFAM" id="SSF49785">
    <property type="entry name" value="Galactose-binding domain-like"/>
    <property type="match status" value="1"/>
</dbReference>
<feature type="domain" description="CUB" evidence="13">
    <location>
        <begin position="10"/>
        <end position="127"/>
    </location>
</feature>
<evidence type="ECO:0000256" key="10">
    <source>
        <dbReference type="PROSITE-ProRule" id="PRU00059"/>
    </source>
</evidence>
<dbReference type="InterPro" id="IPR000859">
    <property type="entry name" value="CUB_dom"/>
</dbReference>
<evidence type="ECO:0000256" key="8">
    <source>
        <dbReference type="ARBA" id="ARBA00023136"/>
    </source>
</evidence>